<evidence type="ECO:0000256" key="3">
    <source>
        <dbReference type="ARBA" id="ARBA00022729"/>
    </source>
</evidence>
<gene>
    <name evidence="8" type="ORF">GCM10023187_56070</name>
</gene>
<feature type="domain" description="RagB/SusD" evidence="6">
    <location>
        <begin position="364"/>
        <end position="472"/>
    </location>
</feature>
<sequence length="489" mass="54707">MKGISLILGFFLCLMTSCNKDFIELNPVSTVSVDALYKTDKDFQDAVVGVYNGFRVPYQNFWQFGDLRGDDAKHDLANGLESIRVDNFLTDFNDNILVSSWRGYYKAISNANLILARIGNADANIVKNKDRHIGETKFLRALAYFNLVRIFGDLPMVTTPITIEEAYKTGREKADKIYEEIIIKDLLDAETKLPVKYTGTDVGRATRGAAKALLGKVYLTRKDFAKAEEKLKEVTTLGYSLLKNYNDLFDYTKDEHHSEYIYDIEYIAGGLGLGSTFTNTFTLEFQSGGKPLVDELTRIYGILPGATAASGGNPTAALFDAFDPKDLRKDVSVAKGVMGLDGKFVPLSTTGVTSFSKKYMAPLKANNDSPANWKVIRYADVLLMLAEAMNENGKTTEALTYLNQVRQRAGLAGYTGLSKEETREKIYLERRLELYLEGHRWFDLVRTGRALAVMAPFGMKPHMTVFPIPLSELEIINNRNVFAQNPGYE</sequence>
<evidence type="ECO:0000256" key="2">
    <source>
        <dbReference type="ARBA" id="ARBA00006275"/>
    </source>
</evidence>
<comment type="similarity">
    <text evidence="2">Belongs to the SusD family.</text>
</comment>
<reference evidence="9" key="1">
    <citation type="journal article" date="2019" name="Int. J. Syst. Evol. Microbiol.">
        <title>The Global Catalogue of Microorganisms (GCM) 10K type strain sequencing project: providing services to taxonomists for standard genome sequencing and annotation.</title>
        <authorList>
            <consortium name="The Broad Institute Genomics Platform"/>
            <consortium name="The Broad Institute Genome Sequencing Center for Infectious Disease"/>
            <person name="Wu L."/>
            <person name="Ma J."/>
        </authorList>
    </citation>
    <scope>NUCLEOTIDE SEQUENCE [LARGE SCALE GENOMIC DNA]</scope>
    <source>
        <strain evidence="9">JCM 17925</strain>
    </source>
</reference>
<dbReference type="RefSeq" id="WP_345271420.1">
    <property type="nucleotide sequence ID" value="NZ_BAABHB010000022.1"/>
</dbReference>
<keyword evidence="9" id="KW-1185">Reference proteome</keyword>
<comment type="caution">
    <text evidence="8">The sequence shown here is derived from an EMBL/GenBank/DDBJ whole genome shotgun (WGS) entry which is preliminary data.</text>
</comment>
<evidence type="ECO:0000256" key="4">
    <source>
        <dbReference type="ARBA" id="ARBA00023136"/>
    </source>
</evidence>
<proteinExistence type="inferred from homology"/>
<evidence type="ECO:0000256" key="1">
    <source>
        <dbReference type="ARBA" id="ARBA00004442"/>
    </source>
</evidence>
<evidence type="ECO:0000313" key="9">
    <source>
        <dbReference type="Proteomes" id="UP001500936"/>
    </source>
</evidence>
<keyword evidence="5" id="KW-0998">Cell outer membrane</keyword>
<organism evidence="8 9">
    <name type="scientific">Nibrella viscosa</name>
    <dbReference type="NCBI Taxonomy" id="1084524"/>
    <lineage>
        <taxon>Bacteria</taxon>
        <taxon>Pseudomonadati</taxon>
        <taxon>Bacteroidota</taxon>
        <taxon>Cytophagia</taxon>
        <taxon>Cytophagales</taxon>
        <taxon>Spirosomataceae</taxon>
        <taxon>Nibrella</taxon>
    </lineage>
</organism>
<dbReference type="CDD" id="cd08977">
    <property type="entry name" value="SusD"/>
    <property type="match status" value="1"/>
</dbReference>
<evidence type="ECO:0000313" key="8">
    <source>
        <dbReference type="EMBL" id="GAA4420664.1"/>
    </source>
</evidence>
<evidence type="ECO:0000259" key="6">
    <source>
        <dbReference type="Pfam" id="PF07980"/>
    </source>
</evidence>
<dbReference type="Pfam" id="PF14322">
    <property type="entry name" value="SusD-like_3"/>
    <property type="match status" value="1"/>
</dbReference>
<evidence type="ECO:0000259" key="7">
    <source>
        <dbReference type="Pfam" id="PF14322"/>
    </source>
</evidence>
<dbReference type="SUPFAM" id="SSF48452">
    <property type="entry name" value="TPR-like"/>
    <property type="match status" value="1"/>
</dbReference>
<comment type="subcellular location">
    <subcellularLocation>
        <location evidence="1">Cell outer membrane</location>
    </subcellularLocation>
</comment>
<accession>A0ABP8L269</accession>
<protein>
    <submittedName>
        <fullName evidence="8">RagB/SusD family nutrient uptake outer membrane protein</fullName>
    </submittedName>
</protein>
<dbReference type="PROSITE" id="PS51257">
    <property type="entry name" value="PROKAR_LIPOPROTEIN"/>
    <property type="match status" value="1"/>
</dbReference>
<keyword evidence="3" id="KW-0732">Signal</keyword>
<dbReference type="InterPro" id="IPR033985">
    <property type="entry name" value="SusD-like_N"/>
</dbReference>
<dbReference type="EMBL" id="BAABHB010000022">
    <property type="protein sequence ID" value="GAA4420664.1"/>
    <property type="molecule type" value="Genomic_DNA"/>
</dbReference>
<dbReference type="InterPro" id="IPR011990">
    <property type="entry name" value="TPR-like_helical_dom_sf"/>
</dbReference>
<feature type="domain" description="SusD-like N-terminal" evidence="7">
    <location>
        <begin position="56"/>
        <end position="219"/>
    </location>
</feature>
<evidence type="ECO:0000256" key="5">
    <source>
        <dbReference type="ARBA" id="ARBA00023237"/>
    </source>
</evidence>
<dbReference type="Gene3D" id="1.25.40.390">
    <property type="match status" value="1"/>
</dbReference>
<name>A0ABP8L269_9BACT</name>
<dbReference type="Pfam" id="PF07980">
    <property type="entry name" value="SusD_RagB"/>
    <property type="match status" value="1"/>
</dbReference>
<dbReference type="Proteomes" id="UP001500936">
    <property type="component" value="Unassembled WGS sequence"/>
</dbReference>
<dbReference type="InterPro" id="IPR012944">
    <property type="entry name" value="SusD_RagB_dom"/>
</dbReference>
<keyword evidence="4" id="KW-0472">Membrane</keyword>